<dbReference type="InterPro" id="IPR016142">
    <property type="entry name" value="Citrate_synth-like_lrg_a-sub"/>
</dbReference>
<name>A0AA35QSJ3_GEOBA</name>
<dbReference type="GO" id="GO:0006099">
    <property type="term" value="P:tricarboxylic acid cycle"/>
    <property type="evidence" value="ECO:0007669"/>
    <property type="project" value="InterPro"/>
</dbReference>
<dbReference type="Proteomes" id="UP001174909">
    <property type="component" value="Unassembled WGS sequence"/>
</dbReference>
<comment type="subunit">
    <text evidence="3">Homodimer.</text>
</comment>
<dbReference type="PRINTS" id="PR00143">
    <property type="entry name" value="CITRTSNTHASE"/>
</dbReference>
<protein>
    <recommendedName>
        <fullName evidence="5 7">Citrate synthase</fullName>
    </recommendedName>
</protein>
<evidence type="ECO:0000256" key="3">
    <source>
        <dbReference type="ARBA" id="ARBA00011738"/>
    </source>
</evidence>
<comment type="similarity">
    <text evidence="2 5 7">Belongs to the citrate synthase family.</text>
</comment>
<evidence type="ECO:0000256" key="4">
    <source>
        <dbReference type="ARBA" id="ARBA00022679"/>
    </source>
</evidence>
<comment type="caution">
    <text evidence="8">The sequence shown here is derived from an EMBL/GenBank/DDBJ whole genome shotgun (WGS) entry which is preliminary data.</text>
</comment>
<dbReference type="GO" id="GO:0005829">
    <property type="term" value="C:cytosol"/>
    <property type="evidence" value="ECO:0007669"/>
    <property type="project" value="TreeGrafter"/>
</dbReference>
<evidence type="ECO:0000256" key="7">
    <source>
        <dbReference type="RuleBase" id="RU000441"/>
    </source>
</evidence>
<dbReference type="InterPro" id="IPR019810">
    <property type="entry name" value="Citrate_synthase_AS"/>
</dbReference>
<dbReference type="GO" id="GO:0046912">
    <property type="term" value="F:acyltransferase activity, acyl groups converted into alkyl on transfer"/>
    <property type="evidence" value="ECO:0007669"/>
    <property type="project" value="InterPro"/>
</dbReference>
<organism evidence="8 9">
    <name type="scientific">Geodia barretti</name>
    <name type="common">Barrett's horny sponge</name>
    <dbReference type="NCBI Taxonomy" id="519541"/>
    <lineage>
        <taxon>Eukaryota</taxon>
        <taxon>Metazoa</taxon>
        <taxon>Porifera</taxon>
        <taxon>Demospongiae</taxon>
        <taxon>Heteroscleromorpha</taxon>
        <taxon>Tetractinellida</taxon>
        <taxon>Astrophorina</taxon>
        <taxon>Geodiidae</taxon>
        <taxon>Geodia</taxon>
    </lineage>
</organism>
<comment type="subcellular location">
    <subcellularLocation>
        <location evidence="1">Mitochondrion matrix</location>
    </subcellularLocation>
</comment>
<feature type="active site" evidence="6">
    <location>
        <position position="319"/>
    </location>
</feature>
<dbReference type="InterPro" id="IPR016143">
    <property type="entry name" value="Citrate_synth-like_sm_a-sub"/>
</dbReference>
<dbReference type="GO" id="GO:0005759">
    <property type="term" value="C:mitochondrial matrix"/>
    <property type="evidence" value="ECO:0007669"/>
    <property type="project" value="UniProtKB-SubCell"/>
</dbReference>
<dbReference type="InterPro" id="IPR002020">
    <property type="entry name" value="Citrate_synthase"/>
</dbReference>
<evidence type="ECO:0000256" key="2">
    <source>
        <dbReference type="ARBA" id="ARBA00010566"/>
    </source>
</evidence>
<dbReference type="Gene3D" id="1.10.580.10">
    <property type="entry name" value="Citrate Synthase, domain 1"/>
    <property type="match status" value="1"/>
</dbReference>
<evidence type="ECO:0000256" key="1">
    <source>
        <dbReference type="ARBA" id="ARBA00004305"/>
    </source>
</evidence>
<dbReference type="AlphaFoldDB" id="A0AA35QSJ3"/>
<dbReference type="InterPro" id="IPR036969">
    <property type="entry name" value="Citrate_synthase_sf"/>
</dbReference>
<gene>
    <name evidence="8" type="ORF">GBAR_LOCUS276</name>
</gene>
<evidence type="ECO:0000313" key="8">
    <source>
        <dbReference type="EMBL" id="CAI7989662.1"/>
    </source>
</evidence>
<dbReference type="CDD" id="cd06118">
    <property type="entry name" value="citrate_synt_like_1"/>
    <property type="match status" value="1"/>
</dbReference>
<accession>A0AA35QSJ3</accession>
<evidence type="ECO:0000256" key="6">
    <source>
        <dbReference type="PIRSR" id="PIRSR001369-1"/>
    </source>
</evidence>
<evidence type="ECO:0000313" key="9">
    <source>
        <dbReference type="Proteomes" id="UP001174909"/>
    </source>
</evidence>
<reference evidence="8" key="1">
    <citation type="submission" date="2023-03" db="EMBL/GenBank/DDBJ databases">
        <authorList>
            <person name="Steffen K."/>
            <person name="Cardenas P."/>
        </authorList>
    </citation>
    <scope>NUCLEOTIDE SEQUENCE</scope>
</reference>
<proteinExistence type="inferred from homology"/>
<dbReference type="PANTHER" id="PTHR11739:SF11">
    <property type="entry name" value="CITRATE_2-METHYLCITRATE SYNTHASE"/>
    <property type="match status" value="1"/>
</dbReference>
<sequence>MTTPEYSPGLEGVIATETSVSYLDVDIEQILVRGYDLIELAQNLCYTDVAYLVIYGELPTPSQAKAFCDRLVAEAEVPDELYQLFEMMPKSTVAMDALRTGLSFLAGYENPELLHDNSHEANLEKGIKLLAQTPTLVVNSYRALNDMPIVRPNPDLPYMENFLYMVRGERPDAESLDAFDRIHICYIEHEMPNSTFAARVIASTLSDMYGAMVGAVASLKGPLHGGANEAAIEFLMDINGEGGPTHAEDYTMGKLERRERIMGFGHRVYMRKYDPRARFLMDYIPKLAERIPQGQDLSSIYSTVENVMYREKGLYPNTDYPIGLLYYLLGIPIPLYTPIFLASRTAGNVAHVLEQHDDNRLFRPRVIYSGGRGLKPPASPISPM</sequence>
<feature type="active site" evidence="6">
    <location>
        <position position="266"/>
    </location>
</feature>
<dbReference type="Pfam" id="PF00285">
    <property type="entry name" value="Citrate_synt"/>
    <property type="match status" value="1"/>
</dbReference>
<evidence type="ECO:0000256" key="5">
    <source>
        <dbReference type="PIRNR" id="PIRNR001369"/>
    </source>
</evidence>
<dbReference type="Gene3D" id="1.10.230.10">
    <property type="entry name" value="Cytochrome P450-Terp, domain 2"/>
    <property type="match status" value="1"/>
</dbReference>
<keyword evidence="4 5" id="KW-0808">Transferase</keyword>
<dbReference type="GO" id="GO:0005975">
    <property type="term" value="P:carbohydrate metabolic process"/>
    <property type="evidence" value="ECO:0007669"/>
    <property type="project" value="TreeGrafter"/>
</dbReference>
<dbReference type="PANTHER" id="PTHR11739">
    <property type="entry name" value="CITRATE SYNTHASE"/>
    <property type="match status" value="1"/>
</dbReference>
<dbReference type="EMBL" id="CASHTH010000036">
    <property type="protein sequence ID" value="CAI7989662.1"/>
    <property type="molecule type" value="Genomic_DNA"/>
</dbReference>
<dbReference type="PIRSF" id="PIRSF001369">
    <property type="entry name" value="Citrate_synth"/>
    <property type="match status" value="1"/>
</dbReference>
<dbReference type="SUPFAM" id="SSF48256">
    <property type="entry name" value="Citrate synthase"/>
    <property type="match status" value="1"/>
</dbReference>
<dbReference type="PROSITE" id="PS00480">
    <property type="entry name" value="CITRATE_SYNTHASE"/>
    <property type="match status" value="1"/>
</dbReference>
<dbReference type="InterPro" id="IPR024176">
    <property type="entry name" value="Citrate_synthase_bac-typ"/>
</dbReference>
<keyword evidence="9" id="KW-1185">Reference proteome</keyword>